<dbReference type="InterPro" id="IPR011990">
    <property type="entry name" value="TPR-like_helical_dom_sf"/>
</dbReference>
<gene>
    <name evidence="2" type="ORF">INT47_001364</name>
</gene>
<dbReference type="InterPro" id="IPR002885">
    <property type="entry name" value="PPR_rpt"/>
</dbReference>
<comment type="caution">
    <text evidence="2">The sequence shown here is derived from an EMBL/GenBank/DDBJ whole genome shotgun (WGS) entry which is preliminary data.</text>
</comment>
<name>A0A8H7QZZ8_9FUNG</name>
<feature type="repeat" description="PPR" evidence="1">
    <location>
        <begin position="448"/>
        <end position="482"/>
    </location>
</feature>
<dbReference type="Pfam" id="PF01535">
    <property type="entry name" value="PPR"/>
    <property type="match status" value="2"/>
</dbReference>
<reference evidence="2" key="1">
    <citation type="submission" date="2020-12" db="EMBL/GenBank/DDBJ databases">
        <title>Metabolic potential, ecology and presence of endohyphal bacteria is reflected in genomic diversity of Mucoromycotina.</title>
        <authorList>
            <person name="Muszewska A."/>
            <person name="Okrasinska A."/>
            <person name="Steczkiewicz K."/>
            <person name="Drgas O."/>
            <person name="Orlowska M."/>
            <person name="Perlinska-Lenart U."/>
            <person name="Aleksandrzak-Piekarczyk T."/>
            <person name="Szatraj K."/>
            <person name="Zielenkiewicz U."/>
            <person name="Pilsyk S."/>
            <person name="Malc E."/>
            <person name="Mieczkowski P."/>
            <person name="Kruszewska J.S."/>
            <person name="Biernat P."/>
            <person name="Pawlowska J."/>
        </authorList>
    </citation>
    <scope>NUCLEOTIDE SEQUENCE</scope>
    <source>
        <strain evidence="2">WA0000017839</strain>
    </source>
</reference>
<protein>
    <recommendedName>
        <fullName evidence="4">Pentatricopeptide repeat-containing protein</fullName>
    </recommendedName>
</protein>
<feature type="repeat" description="PPR" evidence="1">
    <location>
        <begin position="518"/>
        <end position="552"/>
    </location>
</feature>
<dbReference type="GO" id="GO:0003729">
    <property type="term" value="F:mRNA binding"/>
    <property type="evidence" value="ECO:0007669"/>
    <property type="project" value="TreeGrafter"/>
</dbReference>
<dbReference type="PROSITE" id="PS51375">
    <property type="entry name" value="PPR"/>
    <property type="match status" value="6"/>
</dbReference>
<accession>A0A8H7QZZ8</accession>
<dbReference type="NCBIfam" id="TIGR00756">
    <property type="entry name" value="PPR"/>
    <property type="match status" value="6"/>
</dbReference>
<evidence type="ECO:0008006" key="4">
    <source>
        <dbReference type="Google" id="ProtNLM"/>
    </source>
</evidence>
<evidence type="ECO:0000313" key="3">
    <source>
        <dbReference type="Proteomes" id="UP000603453"/>
    </source>
</evidence>
<evidence type="ECO:0000256" key="1">
    <source>
        <dbReference type="PROSITE-ProRule" id="PRU00708"/>
    </source>
</evidence>
<dbReference type="PANTHER" id="PTHR47938">
    <property type="entry name" value="RESPIRATORY COMPLEX I CHAPERONE (CIA84), PUTATIVE (AFU_ORTHOLOGUE AFUA_2G06020)-RELATED"/>
    <property type="match status" value="1"/>
</dbReference>
<organism evidence="2 3">
    <name type="scientific">Mucor saturninus</name>
    <dbReference type="NCBI Taxonomy" id="64648"/>
    <lineage>
        <taxon>Eukaryota</taxon>
        <taxon>Fungi</taxon>
        <taxon>Fungi incertae sedis</taxon>
        <taxon>Mucoromycota</taxon>
        <taxon>Mucoromycotina</taxon>
        <taxon>Mucoromycetes</taxon>
        <taxon>Mucorales</taxon>
        <taxon>Mucorineae</taxon>
        <taxon>Mucoraceae</taxon>
        <taxon>Mucor</taxon>
    </lineage>
</organism>
<feature type="repeat" description="PPR" evidence="1">
    <location>
        <begin position="307"/>
        <end position="337"/>
    </location>
</feature>
<feature type="repeat" description="PPR" evidence="1">
    <location>
        <begin position="378"/>
        <end position="412"/>
    </location>
</feature>
<dbReference type="PANTHER" id="PTHR47938:SF35">
    <property type="entry name" value="PENTATRICOPEPTIDE REPEAT-CONTAINING PROTEIN 4, MITOCHONDRIAL-RELATED"/>
    <property type="match status" value="1"/>
</dbReference>
<keyword evidence="3" id="KW-1185">Reference proteome</keyword>
<dbReference type="Pfam" id="PF13812">
    <property type="entry name" value="PPR_3"/>
    <property type="match status" value="1"/>
</dbReference>
<dbReference type="AlphaFoldDB" id="A0A8H7QZZ8"/>
<feature type="repeat" description="PPR" evidence="1">
    <location>
        <begin position="483"/>
        <end position="517"/>
    </location>
</feature>
<dbReference type="Pfam" id="PF13041">
    <property type="entry name" value="PPR_2"/>
    <property type="match status" value="3"/>
</dbReference>
<dbReference type="EMBL" id="JAEPRD010000078">
    <property type="protein sequence ID" value="KAG2200833.1"/>
    <property type="molecule type" value="Genomic_DNA"/>
</dbReference>
<proteinExistence type="predicted"/>
<evidence type="ECO:0000313" key="2">
    <source>
        <dbReference type="EMBL" id="KAG2200833.1"/>
    </source>
</evidence>
<sequence length="884" mass="101418">MLRLLKTCSSNGLFQRRLTTATINPLVSKYQQQLAKNEKAAWQTYLDLKSTDTLMTELSRDDFLKLRTNLWSLKKENWGTEDRIIQVLEDMKSGGHAWTISEYNEYFIAKFFQAQYNDILSLYKTDLVSSHLKLSVGSFNVILATHVQLGQMDQAIQFVKEANSKWDVVPNIRDFDRTMNRCMSKNSVVVNKAKELIKQYGLSSTKVLNTNLLYMFKEKRSSEIKWIMEGQKNKKLDITTYNILIKGYCDARLTRDASEVYTEMKRQNVKPNNYICSSMLGIFAHTRDVVSAEELVRNTILGGHTADEVVYNQLIKVYFKARQPQKAFQAFQEVQNNPNLQVNDVILNTMIDGLVINREVRIAGLLYDSMIKSQFKPDMITFNTMLKGYIKANEMESAMKIISDMFKYNMEPDTVTYTILIDSMFVTRQPKSTEEILQYIDQMKIKPNVFTYNAIMNNWIKQRCMEKAESTLGLMIKNGIKPTVHTFTNLIQGYTEEHDLNKAMETYKKLMRSGIQPDRATFNFMIVGFLNADRLNDAYACLEHMKSSNLSPTKDTWRLILQECSSKKDWVIGKQVINLIDASDFEIKNESLKRTYTILPNELLLYLFRNFLDLADLWSLYQTNSELRIFSSTVIASTWKIDTNGRGNDITMKMQCRTALISLGVLASQQSMGNDIVFFLTGSSCTAGDLINRESQLHLQIIQGISSYKHKYVLIEDIDIRNRIRTAVDVVFHHAVFVSAIHKSHDGGALAAILVRLLSKLDVAFPSYCREITYTLADNIKAFLEYTGYKIMASTTNTNITLDSIFACFDLMGAAFVGKILSDSHVDCAVQRTCELLSNHVSFKKKLLIHLLEHWLTVKREVGSGELCRYIRLEIEKCDAGFIN</sequence>
<feature type="repeat" description="PPR" evidence="1">
    <location>
        <begin position="237"/>
        <end position="271"/>
    </location>
</feature>
<dbReference type="OrthoDB" id="185373at2759"/>
<dbReference type="Proteomes" id="UP000603453">
    <property type="component" value="Unassembled WGS sequence"/>
</dbReference>
<dbReference type="Gene3D" id="1.25.40.10">
    <property type="entry name" value="Tetratricopeptide repeat domain"/>
    <property type="match status" value="3"/>
</dbReference>